<evidence type="ECO:0000313" key="4">
    <source>
        <dbReference type="EMBL" id="VFT92455.1"/>
    </source>
</evidence>
<dbReference type="PROSITE" id="PS51205">
    <property type="entry name" value="VPS9"/>
    <property type="match status" value="1"/>
</dbReference>
<dbReference type="GO" id="GO:0005829">
    <property type="term" value="C:cytosol"/>
    <property type="evidence" value="ECO:0007669"/>
    <property type="project" value="TreeGrafter"/>
</dbReference>
<evidence type="ECO:0000313" key="5">
    <source>
        <dbReference type="Proteomes" id="UP000332933"/>
    </source>
</evidence>
<dbReference type="OrthoDB" id="300289at2759"/>
<organism evidence="4 5">
    <name type="scientific">Aphanomyces stellatus</name>
    <dbReference type="NCBI Taxonomy" id="120398"/>
    <lineage>
        <taxon>Eukaryota</taxon>
        <taxon>Sar</taxon>
        <taxon>Stramenopiles</taxon>
        <taxon>Oomycota</taxon>
        <taxon>Saprolegniomycetes</taxon>
        <taxon>Saprolegniales</taxon>
        <taxon>Verrucalvaceae</taxon>
        <taxon>Aphanomyces</taxon>
    </lineage>
</organism>
<dbReference type="InterPro" id="IPR037191">
    <property type="entry name" value="VPS9_dom_sf"/>
</dbReference>
<dbReference type="Proteomes" id="UP000332933">
    <property type="component" value="Unassembled WGS sequence"/>
</dbReference>
<proteinExistence type="predicted"/>
<feature type="region of interest" description="Disordered" evidence="1">
    <location>
        <begin position="1"/>
        <end position="27"/>
    </location>
</feature>
<evidence type="ECO:0000256" key="1">
    <source>
        <dbReference type="SAM" id="MobiDB-lite"/>
    </source>
</evidence>
<dbReference type="Gene3D" id="3.30.1520.10">
    <property type="entry name" value="Phox-like domain"/>
    <property type="match status" value="1"/>
</dbReference>
<feature type="domain" description="VPS9" evidence="2">
    <location>
        <begin position="402"/>
        <end position="549"/>
    </location>
</feature>
<dbReference type="InterPro" id="IPR003123">
    <property type="entry name" value="VPS9"/>
</dbReference>
<dbReference type="GO" id="GO:0016192">
    <property type="term" value="P:vesicle-mediated transport"/>
    <property type="evidence" value="ECO:0007669"/>
    <property type="project" value="InterPro"/>
</dbReference>
<protein>
    <submittedName>
        <fullName evidence="4">Aste57867_15660 protein</fullName>
    </submittedName>
</protein>
<name>A0A485L4Z4_9STRA</name>
<reference evidence="4 5" key="1">
    <citation type="submission" date="2019-03" db="EMBL/GenBank/DDBJ databases">
        <authorList>
            <person name="Gaulin E."/>
            <person name="Dumas B."/>
        </authorList>
    </citation>
    <scope>NUCLEOTIDE SEQUENCE [LARGE SCALE GENOMIC DNA]</scope>
    <source>
        <strain evidence="4">CBS 568.67</strain>
    </source>
</reference>
<dbReference type="Pfam" id="PF02204">
    <property type="entry name" value="VPS9"/>
    <property type="match status" value="1"/>
</dbReference>
<accession>A0A485L4Z4</accession>
<dbReference type="EMBL" id="CAADRA010005726">
    <property type="protein sequence ID" value="VFT92455.1"/>
    <property type="molecule type" value="Genomic_DNA"/>
</dbReference>
<sequence length="549" mass="61367">MDFDETLEHRMSTYSNATDTTESSDENYQETWLESDTMDDLINGKVFLDEIVDDGIPITVNNNVHTSPRRERLRSKAYSISSTNSTCSCGSFTAKERCLSDLSACMDYTYHNAPALNVRVIGTATVGGQLFYSVRAEDESNTWSVQKTYKELYTLYKQIKTVSTSPVETPFWGTLHTLRKCRVPKRLFRLNSRKSITCQRMVIMDSFLRQTAMIVQPTPLGPQRQQVLNLLQAFIGMNSVAKRDGEFTRKASFMQPCTCAATEKPSATEITKLVAASFEAISAHCDEFIDQFTQRASTLYICPSKSLLTKKSSSQETRISKENAEAMLDCIKLKMADLKAALLDEPDVQEFIRNMRLAIADSDVFEEAVQNVRREAASLVQNRVFVALEDDVAECLRAIVPDEDEEAMLRKMRSLSRKSQHSFGVKASFATDDWVHARAELNAMDLCTLPIDKLKCIMNAAMGVYQTVVECHDEANANAAKCTSSSLTLSADDFVPIHIYVVVTSLLANPLVTKELLALVSDPQDLSGKIGYYFTNFVAAIEHIAQLAD</sequence>
<dbReference type="EMBL" id="VJMH01005705">
    <property type="protein sequence ID" value="KAF0693382.1"/>
    <property type="molecule type" value="Genomic_DNA"/>
</dbReference>
<evidence type="ECO:0000313" key="3">
    <source>
        <dbReference type="EMBL" id="KAF0693382.1"/>
    </source>
</evidence>
<dbReference type="GO" id="GO:0005085">
    <property type="term" value="F:guanyl-nucleotide exchange factor activity"/>
    <property type="evidence" value="ECO:0007669"/>
    <property type="project" value="InterPro"/>
</dbReference>
<feature type="compositionally biased region" description="Basic and acidic residues" evidence="1">
    <location>
        <begin position="1"/>
        <end position="11"/>
    </location>
</feature>
<dbReference type="AlphaFoldDB" id="A0A485L4Z4"/>
<keyword evidence="5" id="KW-1185">Reference proteome</keyword>
<dbReference type="GO" id="GO:0031267">
    <property type="term" value="F:small GTPase binding"/>
    <property type="evidence" value="ECO:0007669"/>
    <property type="project" value="TreeGrafter"/>
</dbReference>
<dbReference type="InterPro" id="IPR045046">
    <property type="entry name" value="Vps9-like"/>
</dbReference>
<reference evidence="3" key="2">
    <citation type="submission" date="2019-06" db="EMBL/GenBank/DDBJ databases">
        <title>Genomics analysis of Aphanomyces spp. identifies a new class of oomycete effector associated with host adaptation.</title>
        <authorList>
            <person name="Gaulin E."/>
        </authorList>
    </citation>
    <scope>NUCLEOTIDE SEQUENCE</scope>
    <source>
        <strain evidence="3">CBS 578.67</strain>
    </source>
</reference>
<dbReference type="GO" id="GO:0035091">
    <property type="term" value="F:phosphatidylinositol binding"/>
    <property type="evidence" value="ECO:0007669"/>
    <property type="project" value="InterPro"/>
</dbReference>
<feature type="compositionally biased region" description="Polar residues" evidence="1">
    <location>
        <begin position="12"/>
        <end position="21"/>
    </location>
</feature>
<evidence type="ECO:0000259" key="2">
    <source>
        <dbReference type="PROSITE" id="PS51205"/>
    </source>
</evidence>
<dbReference type="InterPro" id="IPR036871">
    <property type="entry name" value="PX_dom_sf"/>
</dbReference>
<dbReference type="PANTHER" id="PTHR23101:SF25">
    <property type="entry name" value="GTPASE-ACTIVATING PROTEIN AND VPS9 DOMAIN-CONTAINING PROTEIN 1"/>
    <property type="match status" value="1"/>
</dbReference>
<gene>
    <name evidence="4" type="primary">Aste57867_15660</name>
    <name evidence="3" type="ORF">As57867_015604</name>
    <name evidence="4" type="ORF">ASTE57867_15660</name>
</gene>
<dbReference type="SUPFAM" id="SSF109993">
    <property type="entry name" value="VPS9 domain"/>
    <property type="match status" value="1"/>
</dbReference>
<dbReference type="PANTHER" id="PTHR23101">
    <property type="entry name" value="RAB GDP/GTP EXCHANGE FACTOR"/>
    <property type="match status" value="1"/>
</dbReference>
<dbReference type="Gene3D" id="1.20.1050.80">
    <property type="entry name" value="VPS9 domain"/>
    <property type="match status" value="1"/>
</dbReference>
<dbReference type="SUPFAM" id="SSF64268">
    <property type="entry name" value="PX domain"/>
    <property type="match status" value="1"/>
</dbReference>
<dbReference type="GO" id="GO:0030139">
    <property type="term" value="C:endocytic vesicle"/>
    <property type="evidence" value="ECO:0007669"/>
    <property type="project" value="TreeGrafter"/>
</dbReference>